<name>A0A3E0VBF2_9MICO</name>
<dbReference type="Proteomes" id="UP000256709">
    <property type="component" value="Unassembled WGS sequence"/>
</dbReference>
<accession>A0A3E0VBF2</accession>
<gene>
    <name evidence="2" type="ORF">B7R21_17785</name>
</gene>
<dbReference type="NCBIfam" id="TIGR02611">
    <property type="entry name" value="TIGR02611 family protein"/>
    <property type="match status" value="1"/>
</dbReference>
<feature type="transmembrane region" description="Helical" evidence="1">
    <location>
        <begin position="65"/>
        <end position="83"/>
    </location>
</feature>
<feature type="transmembrane region" description="Helical" evidence="1">
    <location>
        <begin position="38"/>
        <end position="59"/>
    </location>
</feature>
<evidence type="ECO:0000256" key="1">
    <source>
        <dbReference type="SAM" id="Phobius"/>
    </source>
</evidence>
<dbReference type="RefSeq" id="WP_116284605.1">
    <property type="nucleotide sequence ID" value="NZ_NBXA01000034.1"/>
</dbReference>
<organism evidence="2 3">
    <name type="scientific">Subtercola boreus</name>
    <dbReference type="NCBI Taxonomy" id="120213"/>
    <lineage>
        <taxon>Bacteria</taxon>
        <taxon>Bacillati</taxon>
        <taxon>Actinomycetota</taxon>
        <taxon>Actinomycetes</taxon>
        <taxon>Micrococcales</taxon>
        <taxon>Microbacteriaceae</taxon>
        <taxon>Subtercola</taxon>
    </lineage>
</organism>
<dbReference type="InterPro" id="IPR019099">
    <property type="entry name" value="Uncharacterised_PGPGW_TM"/>
</dbReference>
<dbReference type="AlphaFoldDB" id="A0A3E0VBF2"/>
<dbReference type="OrthoDB" id="3295542at2"/>
<reference evidence="2 3" key="1">
    <citation type="submission" date="2017-04" db="EMBL/GenBank/DDBJ databases">
        <title>Comparative genome analysis of Subtercola boreus.</title>
        <authorList>
            <person name="Cho Y.-J."/>
            <person name="Cho A."/>
            <person name="Kim O.-S."/>
            <person name="Lee J.-I."/>
        </authorList>
    </citation>
    <scope>NUCLEOTIDE SEQUENCE [LARGE SCALE GENOMIC DNA]</scope>
    <source>
        <strain evidence="2 3">P27444</strain>
    </source>
</reference>
<proteinExistence type="predicted"/>
<sequence>MTSAVERSAAEGSSPRHPFRLWLARRRAYIELHPKLRFAYLLALAVVGITIVLVGIVLIPLPGPGWLIVFLGFAVLGTEFAVARRFNAFLRRMLSRATAWWHRRRAERAERIARRERAAATQ</sequence>
<keyword evidence="1" id="KW-1133">Transmembrane helix</keyword>
<protein>
    <submittedName>
        <fullName evidence="2">TIGR02611 family protein</fullName>
    </submittedName>
</protein>
<comment type="caution">
    <text evidence="2">The sequence shown here is derived from an EMBL/GenBank/DDBJ whole genome shotgun (WGS) entry which is preliminary data.</text>
</comment>
<dbReference type="InterPro" id="IPR013434">
    <property type="entry name" value="CHP02611"/>
</dbReference>
<dbReference type="Pfam" id="PF09656">
    <property type="entry name" value="PGPGW"/>
    <property type="match status" value="1"/>
</dbReference>
<dbReference type="EMBL" id="NBXA01000034">
    <property type="protein sequence ID" value="RFA06965.1"/>
    <property type="molecule type" value="Genomic_DNA"/>
</dbReference>
<keyword evidence="1" id="KW-0812">Transmembrane</keyword>
<keyword evidence="1" id="KW-0472">Membrane</keyword>
<evidence type="ECO:0000313" key="2">
    <source>
        <dbReference type="EMBL" id="RFA06965.1"/>
    </source>
</evidence>
<evidence type="ECO:0000313" key="3">
    <source>
        <dbReference type="Proteomes" id="UP000256709"/>
    </source>
</evidence>